<dbReference type="InterPro" id="IPR051164">
    <property type="entry name" value="NmrA-like_oxidored"/>
</dbReference>
<keyword evidence="2" id="KW-0521">NADP</keyword>
<evidence type="ECO:0000259" key="3">
    <source>
        <dbReference type="Pfam" id="PF05368"/>
    </source>
</evidence>
<evidence type="ECO:0000313" key="5">
    <source>
        <dbReference type="Proteomes" id="UP000813444"/>
    </source>
</evidence>
<dbReference type="AlphaFoldDB" id="A0A8K0T542"/>
<dbReference type="InterPro" id="IPR036291">
    <property type="entry name" value="NAD(P)-bd_dom_sf"/>
</dbReference>
<dbReference type="Proteomes" id="UP000813444">
    <property type="component" value="Unassembled WGS sequence"/>
</dbReference>
<dbReference type="InterPro" id="IPR008030">
    <property type="entry name" value="NmrA-like"/>
</dbReference>
<dbReference type="CDD" id="cd05251">
    <property type="entry name" value="NmrA_like_SDR_a"/>
    <property type="match status" value="1"/>
</dbReference>
<feature type="domain" description="NmrA-like" evidence="3">
    <location>
        <begin position="6"/>
        <end position="257"/>
    </location>
</feature>
<dbReference type="Pfam" id="PF05368">
    <property type="entry name" value="NmrA"/>
    <property type="match status" value="1"/>
</dbReference>
<dbReference type="EMBL" id="JAGPNK010000001">
    <property type="protein sequence ID" value="KAH7328990.1"/>
    <property type="molecule type" value="Genomic_DNA"/>
</dbReference>
<name>A0A8K0T542_9HYPO</name>
<sequence>MSSSPKKILVTAATGNQGGGVVRHCLQHGHHVYALVRDPSKPAAKQLQDLGAVLVQGDLENRESVQQAMQGMDAVFLMEVKTRDSEGDLRRTLDIIEAAKASSTVTTMIASTAIKTGEHQALEAWGPDHPMYAYWLNKAAIEQHVRDAGFQHWTIIRPGHFLQMLNSPLNRFTFPGFAEDFVLRVAWKPQTKIPWIDASDVGIVAAEALSHPDKLMGREIELVAEALTIEETAARLSDARGKPVRVHYYTEQELAEVKSQSIVTRGHEWENEVFGDKYVAPSTAFNLTSVKEYLASPRFSPV</sequence>
<proteinExistence type="inferred from homology"/>
<comment type="caution">
    <text evidence="4">The sequence shown here is derived from an EMBL/GenBank/DDBJ whole genome shotgun (WGS) entry which is preliminary data.</text>
</comment>
<evidence type="ECO:0000313" key="4">
    <source>
        <dbReference type="EMBL" id="KAH7328990.1"/>
    </source>
</evidence>
<dbReference type="PANTHER" id="PTHR42748:SF7">
    <property type="entry name" value="NMRA LIKE REDOX SENSOR 1-RELATED"/>
    <property type="match status" value="1"/>
</dbReference>
<accession>A0A8K0T542</accession>
<evidence type="ECO:0000256" key="1">
    <source>
        <dbReference type="ARBA" id="ARBA00006328"/>
    </source>
</evidence>
<dbReference type="GO" id="GO:0005634">
    <property type="term" value="C:nucleus"/>
    <property type="evidence" value="ECO:0007669"/>
    <property type="project" value="TreeGrafter"/>
</dbReference>
<evidence type="ECO:0000256" key="2">
    <source>
        <dbReference type="ARBA" id="ARBA00022857"/>
    </source>
</evidence>
<keyword evidence="5" id="KW-1185">Reference proteome</keyword>
<reference evidence="4" key="1">
    <citation type="journal article" date="2021" name="Nat. Commun.">
        <title>Genetic determinants of endophytism in the Arabidopsis root mycobiome.</title>
        <authorList>
            <person name="Mesny F."/>
            <person name="Miyauchi S."/>
            <person name="Thiergart T."/>
            <person name="Pickel B."/>
            <person name="Atanasova L."/>
            <person name="Karlsson M."/>
            <person name="Huettel B."/>
            <person name="Barry K.W."/>
            <person name="Haridas S."/>
            <person name="Chen C."/>
            <person name="Bauer D."/>
            <person name="Andreopoulos W."/>
            <person name="Pangilinan J."/>
            <person name="LaButti K."/>
            <person name="Riley R."/>
            <person name="Lipzen A."/>
            <person name="Clum A."/>
            <person name="Drula E."/>
            <person name="Henrissat B."/>
            <person name="Kohler A."/>
            <person name="Grigoriev I.V."/>
            <person name="Martin F.M."/>
            <person name="Hacquard S."/>
        </authorList>
    </citation>
    <scope>NUCLEOTIDE SEQUENCE</scope>
    <source>
        <strain evidence="4">MPI-CAGE-CH-0235</strain>
    </source>
</reference>
<organism evidence="4 5">
    <name type="scientific">Stachybotrys elegans</name>
    <dbReference type="NCBI Taxonomy" id="80388"/>
    <lineage>
        <taxon>Eukaryota</taxon>
        <taxon>Fungi</taxon>
        <taxon>Dikarya</taxon>
        <taxon>Ascomycota</taxon>
        <taxon>Pezizomycotina</taxon>
        <taxon>Sordariomycetes</taxon>
        <taxon>Hypocreomycetidae</taxon>
        <taxon>Hypocreales</taxon>
        <taxon>Stachybotryaceae</taxon>
        <taxon>Stachybotrys</taxon>
    </lineage>
</organism>
<dbReference type="Gene3D" id="3.40.50.720">
    <property type="entry name" value="NAD(P)-binding Rossmann-like Domain"/>
    <property type="match status" value="1"/>
</dbReference>
<dbReference type="PANTHER" id="PTHR42748">
    <property type="entry name" value="NITROGEN METABOLITE REPRESSION PROTEIN NMRA FAMILY MEMBER"/>
    <property type="match status" value="1"/>
</dbReference>
<gene>
    <name evidence="4" type="ORF">B0I35DRAFT_418984</name>
</gene>
<dbReference type="SUPFAM" id="SSF51735">
    <property type="entry name" value="NAD(P)-binding Rossmann-fold domains"/>
    <property type="match status" value="1"/>
</dbReference>
<dbReference type="OrthoDB" id="419598at2759"/>
<comment type="similarity">
    <text evidence="1">Belongs to the NmrA-type oxidoreductase family.</text>
</comment>
<protein>
    <recommendedName>
        <fullName evidence="3">NmrA-like domain-containing protein</fullName>
    </recommendedName>
</protein>